<dbReference type="InterPro" id="IPR009057">
    <property type="entry name" value="Homeodomain-like_sf"/>
</dbReference>
<proteinExistence type="predicted"/>
<keyword evidence="7" id="KW-1185">Reference proteome</keyword>
<dbReference type="InterPro" id="IPR036271">
    <property type="entry name" value="Tet_transcr_reg_TetR-rel_C_sf"/>
</dbReference>
<dbReference type="PANTHER" id="PTHR30055:SF220">
    <property type="entry name" value="TETR-FAMILY REGULATORY PROTEIN"/>
    <property type="match status" value="1"/>
</dbReference>
<dbReference type="GO" id="GO:0000976">
    <property type="term" value="F:transcription cis-regulatory region binding"/>
    <property type="evidence" value="ECO:0007669"/>
    <property type="project" value="TreeGrafter"/>
</dbReference>
<evidence type="ECO:0000313" key="7">
    <source>
        <dbReference type="Proteomes" id="UP000626148"/>
    </source>
</evidence>
<dbReference type="PROSITE" id="PS50977">
    <property type="entry name" value="HTH_TETR_2"/>
    <property type="match status" value="1"/>
</dbReference>
<comment type="caution">
    <text evidence="6">The sequence shown here is derived from an EMBL/GenBank/DDBJ whole genome shotgun (WGS) entry which is preliminary data.</text>
</comment>
<dbReference type="GO" id="GO:0003700">
    <property type="term" value="F:DNA-binding transcription factor activity"/>
    <property type="evidence" value="ECO:0007669"/>
    <property type="project" value="TreeGrafter"/>
</dbReference>
<gene>
    <name evidence="6" type="ORF">GCM10007392_16670</name>
</gene>
<evidence type="ECO:0000256" key="4">
    <source>
        <dbReference type="PROSITE-ProRule" id="PRU00335"/>
    </source>
</evidence>
<evidence type="ECO:0000256" key="1">
    <source>
        <dbReference type="ARBA" id="ARBA00023015"/>
    </source>
</evidence>
<keyword evidence="2 4" id="KW-0238">DNA-binding</keyword>
<dbReference type="Proteomes" id="UP000626148">
    <property type="component" value="Unassembled WGS sequence"/>
</dbReference>
<dbReference type="SUPFAM" id="SSF48498">
    <property type="entry name" value="Tetracyclin repressor-like, C-terminal domain"/>
    <property type="match status" value="1"/>
</dbReference>
<dbReference type="Pfam" id="PF00440">
    <property type="entry name" value="TetR_N"/>
    <property type="match status" value="1"/>
</dbReference>
<dbReference type="EMBL" id="BMXR01000003">
    <property type="protein sequence ID" value="GGX49933.1"/>
    <property type="molecule type" value="Genomic_DNA"/>
</dbReference>
<reference evidence="6" key="1">
    <citation type="journal article" date="2014" name="Int. J. Syst. Evol. Microbiol.">
        <title>Complete genome sequence of Corynebacterium casei LMG S-19264T (=DSM 44701T), isolated from a smear-ripened cheese.</title>
        <authorList>
            <consortium name="US DOE Joint Genome Institute (JGI-PGF)"/>
            <person name="Walter F."/>
            <person name="Albersmeier A."/>
            <person name="Kalinowski J."/>
            <person name="Ruckert C."/>
        </authorList>
    </citation>
    <scope>NUCLEOTIDE SEQUENCE</scope>
    <source>
        <strain evidence="6">KCTC 22169</strain>
    </source>
</reference>
<evidence type="ECO:0000313" key="6">
    <source>
        <dbReference type="EMBL" id="GGX49933.1"/>
    </source>
</evidence>
<evidence type="ECO:0000259" key="5">
    <source>
        <dbReference type="PROSITE" id="PS50977"/>
    </source>
</evidence>
<dbReference type="AlphaFoldDB" id="A0A918N9A0"/>
<reference evidence="6" key="2">
    <citation type="submission" date="2020-09" db="EMBL/GenBank/DDBJ databases">
        <authorList>
            <person name="Sun Q."/>
            <person name="Kim S."/>
        </authorList>
    </citation>
    <scope>NUCLEOTIDE SEQUENCE</scope>
    <source>
        <strain evidence="6">KCTC 22169</strain>
    </source>
</reference>
<dbReference type="Pfam" id="PF13305">
    <property type="entry name" value="TetR_C_33"/>
    <property type="match status" value="1"/>
</dbReference>
<sequence length="211" mass="23380">MTAESTTGKRRYHHGDLKAALLEAAEAVLAEKGLEGFTLRECARRAGVSHAAPKHHFRDVGHLLTVLATLAFQRLNAAMGHRKSMIESQDARAVLQAIGEGYIAFAADNPHLFNLMFNCALLDNQDPELTAESEAAFKELARSVAAVRDVDDAMTDEAGRLDVVLMWSVVHGFSQLFIFGQFEIGRGEDESREAWLQRLSRQLMARLLALY</sequence>
<feature type="domain" description="HTH tetR-type" evidence="5">
    <location>
        <begin position="15"/>
        <end position="75"/>
    </location>
</feature>
<accession>A0A918N9A0</accession>
<protein>
    <recommendedName>
        <fullName evidence="5">HTH tetR-type domain-containing protein</fullName>
    </recommendedName>
</protein>
<keyword evidence="1" id="KW-0805">Transcription regulation</keyword>
<evidence type="ECO:0000256" key="2">
    <source>
        <dbReference type="ARBA" id="ARBA00023125"/>
    </source>
</evidence>
<dbReference type="PANTHER" id="PTHR30055">
    <property type="entry name" value="HTH-TYPE TRANSCRIPTIONAL REGULATOR RUTR"/>
    <property type="match status" value="1"/>
</dbReference>
<organism evidence="6 7">
    <name type="scientific">Saccharospirillum salsuginis</name>
    <dbReference type="NCBI Taxonomy" id="418750"/>
    <lineage>
        <taxon>Bacteria</taxon>
        <taxon>Pseudomonadati</taxon>
        <taxon>Pseudomonadota</taxon>
        <taxon>Gammaproteobacteria</taxon>
        <taxon>Oceanospirillales</taxon>
        <taxon>Saccharospirillaceae</taxon>
        <taxon>Saccharospirillum</taxon>
    </lineage>
</organism>
<keyword evidence="3" id="KW-0804">Transcription</keyword>
<dbReference type="InterPro" id="IPR050109">
    <property type="entry name" value="HTH-type_TetR-like_transc_reg"/>
</dbReference>
<dbReference type="Gene3D" id="1.10.357.10">
    <property type="entry name" value="Tetracycline Repressor, domain 2"/>
    <property type="match status" value="1"/>
</dbReference>
<dbReference type="InterPro" id="IPR001647">
    <property type="entry name" value="HTH_TetR"/>
</dbReference>
<evidence type="ECO:0000256" key="3">
    <source>
        <dbReference type="ARBA" id="ARBA00023163"/>
    </source>
</evidence>
<feature type="DNA-binding region" description="H-T-H motif" evidence="4">
    <location>
        <begin position="38"/>
        <end position="57"/>
    </location>
</feature>
<dbReference type="SUPFAM" id="SSF46689">
    <property type="entry name" value="Homeodomain-like"/>
    <property type="match status" value="1"/>
</dbReference>
<dbReference type="InterPro" id="IPR025996">
    <property type="entry name" value="MT1864/Rv1816-like_C"/>
</dbReference>
<dbReference type="RefSeq" id="WP_189608072.1">
    <property type="nucleotide sequence ID" value="NZ_BMXR01000003.1"/>
</dbReference>
<name>A0A918N9A0_9GAMM</name>